<gene>
    <name evidence="2" type="ORF">pM830MA_0022</name>
</gene>
<feature type="transmembrane region" description="Helical" evidence="1">
    <location>
        <begin position="20"/>
        <end position="42"/>
    </location>
</feature>
<feature type="transmembrane region" description="Helical" evidence="1">
    <location>
        <begin position="118"/>
        <end position="147"/>
    </location>
</feature>
<protein>
    <submittedName>
        <fullName evidence="2">Uncharacterized protein</fullName>
    </submittedName>
</protein>
<feature type="transmembrane region" description="Helical" evidence="1">
    <location>
        <begin position="159"/>
        <end position="177"/>
    </location>
</feature>
<keyword evidence="1" id="KW-0812">Transmembrane</keyword>
<evidence type="ECO:0000313" key="2">
    <source>
        <dbReference type="EMBL" id="QEI46222.1"/>
    </source>
</evidence>
<dbReference type="EMBL" id="MK715471">
    <property type="protein sequence ID" value="QEI46222.1"/>
    <property type="molecule type" value="Genomic_DNA"/>
</dbReference>
<keyword evidence="1" id="KW-1133">Transmembrane helix</keyword>
<dbReference type="AlphaFoldDB" id="A0A5C0E3J2"/>
<name>A0A5C0E3J2_9BACT</name>
<geneLocation type="plasmid" evidence="2">
    <name>pM830MA</name>
</geneLocation>
<sequence>MENQEYLADDCKKDKELFNSYVRALILPIIFLIFIVVVFYVAQEERKEIYNAFINGEEIICDNFIVSKKLGFKFDKNNKYRVSDDKNSFILYNCISKKQSKKYKRKYMCKFYKNMNHFFHSFGIFLTVISILVLIGSFIYGFFYTMFFQDNDYVDFNSVLVYIAFWAILLATGKSMVYKSSNSLFELTNNKKDSGIADESK</sequence>
<dbReference type="RefSeq" id="WP_172694161.1">
    <property type="nucleotide sequence ID" value="NZ_MK715471.1"/>
</dbReference>
<organism evidence="2">
    <name type="scientific">Aliarcobacter cryaerophilus</name>
    <dbReference type="NCBI Taxonomy" id="28198"/>
    <lineage>
        <taxon>Bacteria</taxon>
        <taxon>Pseudomonadati</taxon>
        <taxon>Campylobacterota</taxon>
        <taxon>Epsilonproteobacteria</taxon>
        <taxon>Campylobacterales</taxon>
        <taxon>Arcobacteraceae</taxon>
        <taxon>Aliarcobacter</taxon>
    </lineage>
</organism>
<accession>A0A5C0E3J2</accession>
<proteinExistence type="predicted"/>
<keyword evidence="2" id="KW-0614">Plasmid</keyword>
<reference evidence="2" key="1">
    <citation type="journal article" date="2019" name="Front. Microbiol.">
        <title>Arcobacter cryaerophilus Isolated From New Zealand Mussels Harbor a Putative Virulence Plasmid.</title>
        <authorList>
            <person name="On S.L.W."/>
            <person name="Althaus D."/>
            <person name="Miller W.G."/>
            <person name="Lizamore D."/>
            <person name="Wong S.G.L."/>
            <person name="Mathai A.J."/>
            <person name="Chelikani V."/>
            <person name="Carter G.P."/>
        </authorList>
    </citation>
    <scope>NUCLEOTIDE SEQUENCE</scope>
    <source>
        <strain evidence="2">M830MA</strain>
        <plasmid evidence="2">pM830MA</plasmid>
    </source>
</reference>
<evidence type="ECO:0000256" key="1">
    <source>
        <dbReference type="SAM" id="Phobius"/>
    </source>
</evidence>
<keyword evidence="1" id="KW-0472">Membrane</keyword>